<comment type="caution">
    <text evidence="1">The sequence shown here is derived from an EMBL/GenBank/DDBJ whole genome shotgun (WGS) entry which is preliminary data.</text>
</comment>
<evidence type="ECO:0000313" key="2">
    <source>
        <dbReference type="Proteomes" id="UP001062846"/>
    </source>
</evidence>
<gene>
    <name evidence="1" type="ORF">RHMOL_Rhmol08G0214000</name>
</gene>
<evidence type="ECO:0000313" key="1">
    <source>
        <dbReference type="EMBL" id="KAI8543394.1"/>
    </source>
</evidence>
<reference evidence="1" key="1">
    <citation type="submission" date="2022-02" db="EMBL/GenBank/DDBJ databases">
        <title>Plant Genome Project.</title>
        <authorList>
            <person name="Zhang R.-G."/>
        </authorList>
    </citation>
    <scope>NUCLEOTIDE SEQUENCE</scope>
    <source>
        <strain evidence="1">AT1</strain>
    </source>
</reference>
<sequence length="93" mass="11027">MIRHLWAVCSKADTLWINWVHTYVIKDQSVWQVKIPHEASWTIRKIFKLRANVQPWIKCVIGDGKATFLWFDNWHSLGPLYQRFGESVVFNLG</sequence>
<keyword evidence="2" id="KW-1185">Reference proteome</keyword>
<dbReference type="Proteomes" id="UP001062846">
    <property type="component" value="Chromosome 8"/>
</dbReference>
<dbReference type="EMBL" id="CM046395">
    <property type="protein sequence ID" value="KAI8543394.1"/>
    <property type="molecule type" value="Genomic_DNA"/>
</dbReference>
<proteinExistence type="predicted"/>
<accession>A0ACC0MRZ4</accession>
<organism evidence="1 2">
    <name type="scientific">Rhododendron molle</name>
    <name type="common">Chinese azalea</name>
    <name type="synonym">Azalea mollis</name>
    <dbReference type="NCBI Taxonomy" id="49168"/>
    <lineage>
        <taxon>Eukaryota</taxon>
        <taxon>Viridiplantae</taxon>
        <taxon>Streptophyta</taxon>
        <taxon>Embryophyta</taxon>
        <taxon>Tracheophyta</taxon>
        <taxon>Spermatophyta</taxon>
        <taxon>Magnoliopsida</taxon>
        <taxon>eudicotyledons</taxon>
        <taxon>Gunneridae</taxon>
        <taxon>Pentapetalae</taxon>
        <taxon>asterids</taxon>
        <taxon>Ericales</taxon>
        <taxon>Ericaceae</taxon>
        <taxon>Ericoideae</taxon>
        <taxon>Rhodoreae</taxon>
        <taxon>Rhododendron</taxon>
    </lineage>
</organism>
<name>A0ACC0MRZ4_RHOML</name>
<protein>
    <submittedName>
        <fullName evidence="1">Uncharacterized protein</fullName>
    </submittedName>
</protein>